<proteinExistence type="predicted"/>
<reference evidence="1" key="1">
    <citation type="submission" date="2022-11" db="EMBL/GenBank/DDBJ databases">
        <title>Genome Resource of Sclerotinia nivalis Strain SnTB1, a Plant Pathogen Isolated from American Ginseng.</title>
        <authorList>
            <person name="Fan S."/>
        </authorList>
    </citation>
    <scope>NUCLEOTIDE SEQUENCE</scope>
    <source>
        <strain evidence="1">SnTB1</strain>
    </source>
</reference>
<dbReference type="EMBL" id="JAPEIS010000001">
    <property type="protein sequence ID" value="KAJ8071291.1"/>
    <property type="molecule type" value="Genomic_DNA"/>
</dbReference>
<organism evidence="1 2">
    <name type="scientific">Sclerotinia nivalis</name>
    <dbReference type="NCBI Taxonomy" id="352851"/>
    <lineage>
        <taxon>Eukaryota</taxon>
        <taxon>Fungi</taxon>
        <taxon>Dikarya</taxon>
        <taxon>Ascomycota</taxon>
        <taxon>Pezizomycotina</taxon>
        <taxon>Leotiomycetes</taxon>
        <taxon>Helotiales</taxon>
        <taxon>Sclerotiniaceae</taxon>
        <taxon>Sclerotinia</taxon>
    </lineage>
</organism>
<evidence type="ECO:0000313" key="2">
    <source>
        <dbReference type="Proteomes" id="UP001152300"/>
    </source>
</evidence>
<comment type="caution">
    <text evidence="1">The sequence shown here is derived from an EMBL/GenBank/DDBJ whole genome shotgun (WGS) entry which is preliminary data.</text>
</comment>
<accession>A0A9X0AYJ1</accession>
<dbReference type="OrthoDB" id="3485964at2759"/>
<name>A0A9X0AYJ1_9HELO</name>
<sequence length="286" mass="32915">MQHLPQQSHLIHTLSSFSTKRIQQISQKKNIETAKMEHVTFYDSEEYISSVDDVRWNERNTAMQEPKLLRETEGDMDIPSIVRYQKGNISNPELIKLVRETEDDMDIPSIVRRQEGNISNPELIKLARETEDDMDIPSIVRYQEGNMSNPGLIKLARETEDDMDIPSIVRRQEGNMSSPGLIKLARETADEIPSAIRYGLRDTPSPEPDSPEPSIINADLFGGTLEFDDLSDHYLELLKVQDALHSKLVTLETLHRELRTEFEVWVQHSRPLKNFLATQRKGKVRV</sequence>
<gene>
    <name evidence="1" type="ORF">OCU04_001627</name>
</gene>
<dbReference type="Proteomes" id="UP001152300">
    <property type="component" value="Unassembled WGS sequence"/>
</dbReference>
<dbReference type="AlphaFoldDB" id="A0A9X0AYJ1"/>
<protein>
    <submittedName>
        <fullName evidence="1">Uncharacterized protein</fullName>
    </submittedName>
</protein>
<evidence type="ECO:0000313" key="1">
    <source>
        <dbReference type="EMBL" id="KAJ8071291.1"/>
    </source>
</evidence>
<keyword evidence="2" id="KW-1185">Reference proteome</keyword>